<dbReference type="VEuPathDB" id="FungiDB:AJ78_02713"/>
<dbReference type="InterPro" id="IPR036188">
    <property type="entry name" value="FAD/NAD-bd_sf"/>
</dbReference>
<dbReference type="AlphaFoldDB" id="A0A1J9PL55"/>
<name>A0A1J9PL55_9EURO</name>
<dbReference type="Proteomes" id="UP000182235">
    <property type="component" value="Unassembled WGS sequence"/>
</dbReference>
<keyword evidence="2" id="KW-1185">Reference proteome</keyword>
<protein>
    <submittedName>
        <fullName evidence="1">Uncharacterized protein</fullName>
    </submittedName>
</protein>
<sequence length="201" mass="22390">MGHFRALSISEPFYADAKVVTARAIVESEGKLAPEEILHSFGDNLEAPEPVVFGILVFHYGAFQSCGPGKLGDLVIRGFVQLTGFILWRRRTEEHLESVRRQLNELPCSPSNEHRQADYLYASAGLNRRELDPSADAIIIDQSPYPSPESAVCDISKIVSNAQIDDFSVALAIEGLRQWETNELYSPYYRKCGLVFIGEKG</sequence>
<gene>
    <name evidence="1" type="ORF">AJ78_02713</name>
</gene>
<dbReference type="Gene3D" id="3.50.50.60">
    <property type="entry name" value="FAD/NAD(P)-binding domain"/>
    <property type="match status" value="1"/>
</dbReference>
<evidence type="ECO:0000313" key="2">
    <source>
        <dbReference type="Proteomes" id="UP000182235"/>
    </source>
</evidence>
<accession>A0A1J9PL55</accession>
<dbReference type="EMBL" id="LGRN01000077">
    <property type="protein sequence ID" value="OJD17169.1"/>
    <property type="molecule type" value="Genomic_DNA"/>
</dbReference>
<organism evidence="1 2">
    <name type="scientific">Emergomyces pasteurianus Ep9510</name>
    <dbReference type="NCBI Taxonomy" id="1447872"/>
    <lineage>
        <taxon>Eukaryota</taxon>
        <taxon>Fungi</taxon>
        <taxon>Dikarya</taxon>
        <taxon>Ascomycota</taxon>
        <taxon>Pezizomycotina</taxon>
        <taxon>Eurotiomycetes</taxon>
        <taxon>Eurotiomycetidae</taxon>
        <taxon>Onygenales</taxon>
        <taxon>Ajellomycetaceae</taxon>
        <taxon>Emergomyces</taxon>
    </lineage>
</organism>
<evidence type="ECO:0000313" key="1">
    <source>
        <dbReference type="EMBL" id="OJD17169.1"/>
    </source>
</evidence>
<dbReference type="OrthoDB" id="2219495at2759"/>
<comment type="caution">
    <text evidence="1">The sequence shown here is derived from an EMBL/GenBank/DDBJ whole genome shotgun (WGS) entry which is preliminary data.</text>
</comment>
<proteinExistence type="predicted"/>
<reference evidence="1 2" key="1">
    <citation type="submission" date="2015-07" db="EMBL/GenBank/DDBJ databases">
        <title>Emmonsia species relationships and genome sequence.</title>
        <authorList>
            <consortium name="The Broad Institute Genomics Platform"/>
            <person name="Cuomo C.A."/>
            <person name="Munoz J.F."/>
            <person name="Imamovic A."/>
            <person name="Priest M.E."/>
            <person name="Young S."/>
            <person name="Clay O.K."/>
            <person name="McEwen J.G."/>
        </authorList>
    </citation>
    <scope>NUCLEOTIDE SEQUENCE [LARGE SCALE GENOMIC DNA]</scope>
    <source>
        <strain evidence="1 2">UAMH 9510</strain>
    </source>
</reference>